<keyword evidence="1" id="KW-0812">Transmembrane</keyword>
<feature type="transmembrane region" description="Helical" evidence="1">
    <location>
        <begin position="82"/>
        <end position="103"/>
    </location>
</feature>
<evidence type="ECO:0000256" key="1">
    <source>
        <dbReference type="SAM" id="Phobius"/>
    </source>
</evidence>
<feature type="transmembrane region" description="Helical" evidence="1">
    <location>
        <begin position="56"/>
        <end position="75"/>
    </location>
</feature>
<accession>A0A1F5K6J9</accession>
<dbReference type="Proteomes" id="UP000176405">
    <property type="component" value="Unassembled WGS sequence"/>
</dbReference>
<feature type="transmembrane region" description="Helical" evidence="1">
    <location>
        <begin position="172"/>
        <end position="191"/>
    </location>
</feature>
<feature type="transmembrane region" description="Helical" evidence="1">
    <location>
        <begin position="21"/>
        <end position="40"/>
    </location>
</feature>
<gene>
    <name evidence="2" type="ORF">A3E45_04490</name>
</gene>
<evidence type="ECO:0000313" key="3">
    <source>
        <dbReference type="Proteomes" id="UP000176405"/>
    </source>
</evidence>
<comment type="caution">
    <text evidence="2">The sequence shown here is derived from an EMBL/GenBank/DDBJ whole genome shotgun (WGS) entry which is preliminary data.</text>
</comment>
<keyword evidence="1" id="KW-0472">Membrane</keyword>
<organism evidence="2 3">
    <name type="scientific">Candidatus Daviesbacteria bacterium RIFCSPHIGHO2_12_FULL_43_11</name>
    <dbReference type="NCBI Taxonomy" id="1797780"/>
    <lineage>
        <taxon>Bacteria</taxon>
        <taxon>Candidatus Daviesiibacteriota</taxon>
    </lineage>
</organism>
<feature type="transmembrane region" description="Helical" evidence="1">
    <location>
        <begin position="138"/>
        <end position="160"/>
    </location>
</feature>
<proteinExistence type="predicted"/>
<dbReference type="EMBL" id="MFDH01000012">
    <property type="protein sequence ID" value="OGE36380.1"/>
    <property type="molecule type" value="Genomic_DNA"/>
</dbReference>
<reference evidence="2 3" key="1">
    <citation type="journal article" date="2016" name="Nat. Commun.">
        <title>Thousands of microbial genomes shed light on interconnected biogeochemical processes in an aquifer system.</title>
        <authorList>
            <person name="Anantharaman K."/>
            <person name="Brown C.T."/>
            <person name="Hug L.A."/>
            <person name="Sharon I."/>
            <person name="Castelle C.J."/>
            <person name="Probst A.J."/>
            <person name="Thomas B.C."/>
            <person name="Singh A."/>
            <person name="Wilkins M.J."/>
            <person name="Karaoz U."/>
            <person name="Brodie E.L."/>
            <person name="Williams K.H."/>
            <person name="Hubbard S.S."/>
            <person name="Banfield J.F."/>
        </authorList>
    </citation>
    <scope>NUCLEOTIDE SEQUENCE [LARGE SCALE GENOMIC DNA]</scope>
</reference>
<protein>
    <submittedName>
        <fullName evidence="2">Uncharacterized protein</fullName>
    </submittedName>
</protein>
<sequence length="200" mass="21846">MFWSTILSALVTSRNDKDAPPIFWIGAGIFVLGIITAWFVDSFGTRLALPVKTVEPIMVGIAIFVVCGILVPCIMHRGKAATTIAVLLSTPFFVAGYHLLAWYETGSNLTLAFTLLWIAVLTWAWGYKEGIIPPNTPLWSKLAGLASFLILGFIFTPGSFGLLPADLKARDIMWPLMVAVFLFIAHALALMKQLEATSSE</sequence>
<evidence type="ECO:0000313" key="2">
    <source>
        <dbReference type="EMBL" id="OGE36380.1"/>
    </source>
</evidence>
<feature type="transmembrane region" description="Helical" evidence="1">
    <location>
        <begin position="109"/>
        <end position="126"/>
    </location>
</feature>
<keyword evidence="1" id="KW-1133">Transmembrane helix</keyword>
<name>A0A1F5K6J9_9BACT</name>
<dbReference type="STRING" id="1797780.A3E45_04490"/>
<dbReference type="AlphaFoldDB" id="A0A1F5K6J9"/>